<organism evidence="2 3">
    <name type="scientific">Saguinus oedipus</name>
    <name type="common">Cotton-top tamarin</name>
    <name type="synonym">Oedipomidas oedipus</name>
    <dbReference type="NCBI Taxonomy" id="9490"/>
    <lineage>
        <taxon>Eukaryota</taxon>
        <taxon>Metazoa</taxon>
        <taxon>Chordata</taxon>
        <taxon>Craniata</taxon>
        <taxon>Vertebrata</taxon>
        <taxon>Euteleostomi</taxon>
        <taxon>Mammalia</taxon>
        <taxon>Eutheria</taxon>
        <taxon>Euarchontoglires</taxon>
        <taxon>Primates</taxon>
        <taxon>Haplorrhini</taxon>
        <taxon>Platyrrhini</taxon>
        <taxon>Cebidae</taxon>
        <taxon>Callitrichinae</taxon>
        <taxon>Saguinus</taxon>
    </lineage>
</organism>
<feature type="region of interest" description="Disordered" evidence="1">
    <location>
        <begin position="151"/>
        <end position="218"/>
    </location>
</feature>
<comment type="caution">
    <text evidence="2">The sequence shown here is derived from an EMBL/GenBank/DDBJ whole genome shotgun (WGS) entry which is preliminary data.</text>
</comment>
<dbReference type="InterPro" id="IPR043247">
    <property type="entry name" value="CCDC183"/>
</dbReference>
<name>A0ABQ9WGE4_SAGOE</name>
<feature type="compositionally biased region" description="Basic and acidic residues" evidence="1">
    <location>
        <begin position="13"/>
        <end position="28"/>
    </location>
</feature>
<feature type="compositionally biased region" description="Basic residues" evidence="1">
    <location>
        <begin position="186"/>
        <end position="207"/>
    </location>
</feature>
<dbReference type="Proteomes" id="UP001266305">
    <property type="component" value="Unassembled WGS sequence"/>
</dbReference>
<dbReference type="PANTHER" id="PTHR47115">
    <property type="entry name" value="COILED-COIL DOMAIN-CONTAINING PROTEIN 183"/>
    <property type="match status" value="1"/>
</dbReference>
<proteinExistence type="predicted"/>
<accession>A0ABQ9WGE4</accession>
<reference evidence="2 3" key="1">
    <citation type="submission" date="2023-05" db="EMBL/GenBank/DDBJ databases">
        <title>B98-5 Cell Line De Novo Hybrid Assembly: An Optical Mapping Approach.</title>
        <authorList>
            <person name="Kananen K."/>
            <person name="Auerbach J.A."/>
            <person name="Kautto E."/>
            <person name="Blachly J.S."/>
        </authorList>
    </citation>
    <scope>NUCLEOTIDE SEQUENCE [LARGE SCALE GENOMIC DNA]</scope>
    <source>
        <strain evidence="2">B95-8</strain>
        <tissue evidence="2">Cell line</tissue>
    </source>
</reference>
<feature type="compositionally biased region" description="Low complexity" evidence="1">
    <location>
        <begin position="208"/>
        <end position="218"/>
    </location>
</feature>
<evidence type="ECO:0000313" key="2">
    <source>
        <dbReference type="EMBL" id="KAK2120733.1"/>
    </source>
</evidence>
<feature type="compositionally biased region" description="Basic and acidic residues" evidence="1">
    <location>
        <begin position="67"/>
        <end position="79"/>
    </location>
</feature>
<evidence type="ECO:0000313" key="3">
    <source>
        <dbReference type="Proteomes" id="UP001266305"/>
    </source>
</evidence>
<dbReference type="EMBL" id="JASSZA010000001">
    <property type="protein sequence ID" value="KAK2120733.1"/>
    <property type="molecule type" value="Genomic_DNA"/>
</dbReference>
<sequence>MVEGGSVLQANTKVRDALESSTLKERYNTRISFEDPEEDMIGTSLGKGPAAGGWLERDPGSPPTRTPGRDSRATGRDRCTCGTIIDGGDSGTRPGSEGWVRGGPGAWVGSPREGACEPPSPPADTFQFADVDHSYVPSRAEIKKQAQRLIEGKLKASKKKKKTNAGAGPQGVALDTQAPGSLGGSRRPRPGTARHNRPRMRRSRARRGPWPSRRPVAS</sequence>
<dbReference type="PANTHER" id="PTHR47115:SF1">
    <property type="entry name" value="COILED-COIL DOMAIN-CONTAINING PROTEIN 183"/>
    <property type="match status" value="1"/>
</dbReference>
<feature type="region of interest" description="Disordered" evidence="1">
    <location>
        <begin position="1"/>
        <end position="127"/>
    </location>
</feature>
<keyword evidence="3" id="KW-1185">Reference proteome</keyword>
<protein>
    <submittedName>
        <fullName evidence="2">Uncharacterized protein</fullName>
    </submittedName>
</protein>
<evidence type="ECO:0000256" key="1">
    <source>
        <dbReference type="SAM" id="MobiDB-lite"/>
    </source>
</evidence>
<gene>
    <name evidence="2" type="ORF">P7K49_002119</name>
</gene>